<keyword evidence="2 6" id="KW-0349">Heme</keyword>
<keyword evidence="7" id="KW-0732">Signal</keyword>
<dbReference type="Proteomes" id="UP001559025">
    <property type="component" value="Unassembled WGS sequence"/>
</dbReference>
<dbReference type="EC" id="1.11.1.5" evidence="9"/>
<dbReference type="Pfam" id="PF03150">
    <property type="entry name" value="CCP_MauG"/>
    <property type="match status" value="1"/>
</dbReference>
<accession>A0ABV3WYY9</accession>
<proteinExistence type="predicted"/>
<organism evidence="9 10">
    <name type="scientific">Neoaquamicrobium sediminum</name>
    <dbReference type="NCBI Taxonomy" id="1849104"/>
    <lineage>
        <taxon>Bacteria</taxon>
        <taxon>Pseudomonadati</taxon>
        <taxon>Pseudomonadota</taxon>
        <taxon>Alphaproteobacteria</taxon>
        <taxon>Hyphomicrobiales</taxon>
        <taxon>Phyllobacteriaceae</taxon>
        <taxon>Neoaquamicrobium</taxon>
    </lineage>
</organism>
<keyword evidence="9" id="KW-0575">Peroxidase</keyword>
<reference evidence="9 10" key="1">
    <citation type="submission" date="2024-01" db="EMBL/GenBank/DDBJ databases">
        <title>New evidence supports the origin of RcGTA from prophage.</title>
        <authorList>
            <person name="Xu Y."/>
            <person name="Liu B."/>
            <person name="Chen F."/>
        </authorList>
    </citation>
    <scope>NUCLEOTIDE SEQUENCE [LARGE SCALE GENOMIC DNA]</scope>
    <source>
        <strain evidence="9 10">CBW1107-2</strain>
    </source>
</reference>
<evidence type="ECO:0000256" key="1">
    <source>
        <dbReference type="ARBA" id="ARBA00004196"/>
    </source>
</evidence>
<dbReference type="PROSITE" id="PS51007">
    <property type="entry name" value="CYTC"/>
    <property type="match status" value="1"/>
</dbReference>
<evidence type="ECO:0000256" key="7">
    <source>
        <dbReference type="SAM" id="SignalP"/>
    </source>
</evidence>
<dbReference type="GO" id="GO:0004130">
    <property type="term" value="F:cytochrome-c peroxidase activity"/>
    <property type="evidence" value="ECO:0007669"/>
    <property type="project" value="UniProtKB-EC"/>
</dbReference>
<name>A0ABV3WYY9_9HYPH</name>
<keyword evidence="4 9" id="KW-0560">Oxidoreductase</keyword>
<evidence type="ECO:0000313" key="10">
    <source>
        <dbReference type="Proteomes" id="UP001559025"/>
    </source>
</evidence>
<dbReference type="InterPro" id="IPR009056">
    <property type="entry name" value="Cyt_c-like_dom"/>
</dbReference>
<dbReference type="InterPro" id="IPR036909">
    <property type="entry name" value="Cyt_c-like_dom_sf"/>
</dbReference>
<protein>
    <submittedName>
        <fullName evidence="9">Cytochrome c peroxidase</fullName>
        <ecNumber evidence="9">1.11.1.5</ecNumber>
    </submittedName>
</protein>
<dbReference type="InterPro" id="IPR051395">
    <property type="entry name" value="Cytochrome_c_Peroxidase/MauG"/>
</dbReference>
<dbReference type="EMBL" id="JAZHFV010000007">
    <property type="protein sequence ID" value="MEX4009897.1"/>
    <property type="molecule type" value="Genomic_DNA"/>
</dbReference>
<evidence type="ECO:0000256" key="5">
    <source>
        <dbReference type="ARBA" id="ARBA00023004"/>
    </source>
</evidence>
<dbReference type="InterPro" id="IPR004852">
    <property type="entry name" value="Di-haem_cyt_c_peroxidsae"/>
</dbReference>
<keyword evidence="3 6" id="KW-0479">Metal-binding</keyword>
<gene>
    <name evidence="9" type="ORF">V1479_21500</name>
</gene>
<dbReference type="PANTHER" id="PTHR30600:SF13">
    <property type="entry name" value="METHYLAMINE UTILIZATION PROTEIN"/>
    <property type="match status" value="1"/>
</dbReference>
<evidence type="ECO:0000259" key="8">
    <source>
        <dbReference type="PROSITE" id="PS51007"/>
    </source>
</evidence>
<keyword evidence="5 6" id="KW-0408">Iron</keyword>
<evidence type="ECO:0000256" key="4">
    <source>
        <dbReference type="ARBA" id="ARBA00023002"/>
    </source>
</evidence>
<dbReference type="RefSeq" id="WP_368804688.1">
    <property type="nucleotide sequence ID" value="NZ_JAZHFV010000007.1"/>
</dbReference>
<sequence length="623" mass="68674">MLGRFLAFLVAAFTFVTPASSTVVTEEPWHPVVAAYRTMLFMADLVPPPWDEIRKAYEEPHPAAAIQRPANTFFDALPDGMGVTIASTIETKDRQRLYEASTRAVSQLARKALADAAAMLSEPGQANRKALEAQAYYRAFGSFIEQADPEAGRRLGLAWLELMSAIGTSGIMGANVIAANKETFERSRAEIDAYLAANFEPDAFAERRKLAPLPETVVAARGEVPVAVWLPPGSDLSDQDPLPRLVLNFEEKGIDETDLPLVAFGDMLFDSPNIFGEPARSLGLTCSTCHNRSDINQRFFIPGLSHQPGAVDVRGSFFNPMFNDHRRDSLDIPSLRGLRFTGPYGRDGRFASLRDFTRNVIVSEFAGPEPTDFQLDALLAYMLEFDFLPNSRIDETGRLAAGASQSELRGETLFRKPFPQMDGQSCASCHVPSAAFLDRKAHNIGSRGQGYDGALDGYFDTPTLLGAKYTAPYFHDGSLPTLASVVDWFDTRFQLGLQEQERTDLVAYLNVVGSADEPFEEFGEPNTVFRLAWEELTTFATTFDALARSRDAANAILMLETVALDLALDATGMLNSAARSQVFELVEILNGMRSAVSADDWAEAETLWASFKEMKEEYDEAMY</sequence>
<comment type="caution">
    <text evidence="9">The sequence shown here is derived from an EMBL/GenBank/DDBJ whole genome shotgun (WGS) entry which is preliminary data.</text>
</comment>
<keyword evidence="10" id="KW-1185">Reference proteome</keyword>
<feature type="chain" id="PRO_5045100361" evidence="7">
    <location>
        <begin position="22"/>
        <end position="623"/>
    </location>
</feature>
<evidence type="ECO:0000256" key="6">
    <source>
        <dbReference type="PROSITE-ProRule" id="PRU00433"/>
    </source>
</evidence>
<feature type="domain" description="Cytochrome c" evidence="8">
    <location>
        <begin position="405"/>
        <end position="513"/>
    </location>
</feature>
<dbReference type="PANTHER" id="PTHR30600">
    <property type="entry name" value="CYTOCHROME C PEROXIDASE-RELATED"/>
    <property type="match status" value="1"/>
</dbReference>
<evidence type="ECO:0000256" key="3">
    <source>
        <dbReference type="ARBA" id="ARBA00022723"/>
    </source>
</evidence>
<comment type="subcellular location">
    <subcellularLocation>
        <location evidence="1">Cell envelope</location>
    </subcellularLocation>
</comment>
<evidence type="ECO:0000256" key="2">
    <source>
        <dbReference type="ARBA" id="ARBA00022617"/>
    </source>
</evidence>
<feature type="signal peptide" evidence="7">
    <location>
        <begin position="1"/>
        <end position="21"/>
    </location>
</feature>
<dbReference type="Gene3D" id="1.10.760.10">
    <property type="entry name" value="Cytochrome c-like domain"/>
    <property type="match status" value="2"/>
</dbReference>
<dbReference type="SUPFAM" id="SSF46626">
    <property type="entry name" value="Cytochrome c"/>
    <property type="match status" value="2"/>
</dbReference>
<evidence type="ECO:0000313" key="9">
    <source>
        <dbReference type="EMBL" id="MEX4009897.1"/>
    </source>
</evidence>